<dbReference type="SMART" id="SM00864">
    <property type="entry name" value="Tubulin"/>
    <property type="match status" value="1"/>
</dbReference>
<evidence type="ECO:0000313" key="6">
    <source>
        <dbReference type="Proteomes" id="UP001465755"/>
    </source>
</evidence>
<feature type="compositionally biased region" description="Low complexity" evidence="3">
    <location>
        <begin position="614"/>
        <end position="633"/>
    </location>
</feature>
<dbReference type="GO" id="GO:0005737">
    <property type="term" value="C:cytoplasm"/>
    <property type="evidence" value="ECO:0007669"/>
    <property type="project" value="TreeGrafter"/>
</dbReference>
<feature type="region of interest" description="Disordered" evidence="3">
    <location>
        <begin position="582"/>
        <end position="633"/>
    </location>
</feature>
<dbReference type="InterPro" id="IPR036525">
    <property type="entry name" value="Tubulin/FtsZ_GTPase_sf"/>
</dbReference>
<dbReference type="GO" id="GO:0005525">
    <property type="term" value="F:GTP binding"/>
    <property type="evidence" value="ECO:0007669"/>
    <property type="project" value="UniProtKB-KW"/>
</dbReference>
<feature type="domain" description="Tubulin/FtsZ GTPase" evidence="4">
    <location>
        <begin position="8"/>
        <end position="208"/>
    </location>
</feature>
<evidence type="ECO:0000313" key="5">
    <source>
        <dbReference type="EMBL" id="KAK9810548.1"/>
    </source>
</evidence>
<keyword evidence="1" id="KW-0547">Nucleotide-binding</keyword>
<feature type="region of interest" description="Disordered" evidence="3">
    <location>
        <begin position="467"/>
        <end position="563"/>
    </location>
</feature>
<evidence type="ECO:0000256" key="1">
    <source>
        <dbReference type="ARBA" id="ARBA00022741"/>
    </source>
</evidence>
<gene>
    <name evidence="5" type="ORF">WJX73_000008</name>
</gene>
<evidence type="ECO:0000256" key="3">
    <source>
        <dbReference type="SAM" id="MobiDB-lite"/>
    </source>
</evidence>
<protein>
    <recommendedName>
        <fullName evidence="4">Tubulin/FtsZ GTPase domain-containing protein</fullName>
    </recommendedName>
</protein>
<sequence>MPQAEGSNIRVIGLGSRGGSAAGRLWGRGAPSGAQLWCLDNDRATLDTFSVPNTMLLPSHAIGENAITAAELQRIIGNHTPAAGGGNGAPPSESGVAFITASAGAIPGGSGTLLHLAGKLRTAGFFTIVAVTKPFAFEGPRKMEAANFLISQLAEHSNLVAVVEQDVLSEVMTNAGGTPMTVAEATLIADNALEHTVRCMLAAMATSEILKSTQGAMLWHGVPDTRRPSPDAPLRGISALLRQALTHPGAVGSLGRGTAVMPGAHASQLGRPTALMHLASDAVRAASTSPFLEGTQGRGGIITVLCTLALPPPTPHLSVADGGMVSAPSHQEVDQERAAVRLAAQAAAGALSSVCPCHNIVICPTTLHSSPQVGDHHSGSQVAVEASLLILRDPFQKPWSAPSADALDNLTPASNQFPSASRSPNEAASSNKAQQQPRPLPQQGLAAEQLGGKRLPASAWKAMSAMAGGTGTGVASTPAATPPTAAPAAAAAGNGAVGRKGAKPRQGVSPHTVRTTTPYQHEVPKRGSGRARPASDSSSAPEGEAQARAGDFQQPSQSQGTITGGFLVDSLTAQSLDLPPQAVKWRQQQRSGQSRPRLILLEAGDPEGSEDGPESAGKPGASAGAHGSAASQKGVMKNASQLLAALGISEGVDVRLRTSGILERDREDAWDAVD</sequence>
<organism evidence="5 6">
    <name type="scientific">Symbiochloris irregularis</name>
    <dbReference type="NCBI Taxonomy" id="706552"/>
    <lineage>
        <taxon>Eukaryota</taxon>
        <taxon>Viridiplantae</taxon>
        <taxon>Chlorophyta</taxon>
        <taxon>core chlorophytes</taxon>
        <taxon>Trebouxiophyceae</taxon>
        <taxon>Trebouxiales</taxon>
        <taxon>Trebouxiaceae</taxon>
        <taxon>Symbiochloris</taxon>
    </lineage>
</organism>
<dbReference type="InterPro" id="IPR003008">
    <property type="entry name" value="Tubulin_FtsZ_GTPase"/>
</dbReference>
<dbReference type="GO" id="GO:0048285">
    <property type="term" value="P:organelle fission"/>
    <property type="evidence" value="ECO:0007669"/>
    <property type="project" value="TreeGrafter"/>
</dbReference>
<dbReference type="EMBL" id="JALJOQ010000015">
    <property type="protein sequence ID" value="KAK9810548.1"/>
    <property type="molecule type" value="Genomic_DNA"/>
</dbReference>
<comment type="caution">
    <text evidence="5">The sequence shown here is derived from an EMBL/GenBank/DDBJ whole genome shotgun (WGS) entry which is preliminary data.</text>
</comment>
<dbReference type="GO" id="GO:0032153">
    <property type="term" value="C:cell division site"/>
    <property type="evidence" value="ECO:0007669"/>
    <property type="project" value="TreeGrafter"/>
</dbReference>
<evidence type="ECO:0000259" key="4">
    <source>
        <dbReference type="SMART" id="SM00864"/>
    </source>
</evidence>
<proteinExistence type="predicted"/>
<name>A0AAW1PR26_9CHLO</name>
<keyword evidence="6" id="KW-1185">Reference proteome</keyword>
<feature type="compositionally biased region" description="Low complexity" evidence="3">
    <location>
        <begin position="467"/>
        <end position="479"/>
    </location>
</feature>
<dbReference type="InterPro" id="IPR045061">
    <property type="entry name" value="FtsZ/CetZ"/>
</dbReference>
<dbReference type="PRINTS" id="PR00423">
    <property type="entry name" value="CELLDVISFTSZ"/>
</dbReference>
<dbReference type="PANTHER" id="PTHR30314:SF31">
    <property type="entry name" value="TUBULIN_FTSZ DOMAIN CONTAINING PROTEIN"/>
    <property type="match status" value="1"/>
</dbReference>
<feature type="compositionally biased region" description="Polar residues" evidence="3">
    <location>
        <begin position="411"/>
        <end position="433"/>
    </location>
</feature>
<keyword evidence="2" id="KW-0342">GTP-binding</keyword>
<dbReference type="GO" id="GO:0051301">
    <property type="term" value="P:cell division"/>
    <property type="evidence" value="ECO:0007669"/>
    <property type="project" value="TreeGrafter"/>
</dbReference>
<reference evidence="5 6" key="1">
    <citation type="journal article" date="2024" name="Nat. Commun.">
        <title>Phylogenomics reveals the evolutionary origins of lichenization in chlorophyte algae.</title>
        <authorList>
            <person name="Puginier C."/>
            <person name="Libourel C."/>
            <person name="Otte J."/>
            <person name="Skaloud P."/>
            <person name="Haon M."/>
            <person name="Grisel S."/>
            <person name="Petersen M."/>
            <person name="Berrin J.G."/>
            <person name="Delaux P.M."/>
            <person name="Dal Grande F."/>
            <person name="Keller J."/>
        </authorList>
    </citation>
    <scope>NUCLEOTIDE SEQUENCE [LARGE SCALE GENOMIC DNA]</scope>
    <source>
        <strain evidence="5 6">SAG 2036</strain>
    </source>
</reference>
<dbReference type="AlphaFoldDB" id="A0AAW1PR26"/>
<feature type="region of interest" description="Disordered" evidence="3">
    <location>
        <begin position="402"/>
        <end position="442"/>
    </location>
</feature>
<feature type="compositionally biased region" description="Low complexity" evidence="3">
    <location>
        <begin position="530"/>
        <end position="541"/>
    </location>
</feature>
<feature type="compositionally biased region" description="Acidic residues" evidence="3">
    <location>
        <begin position="604"/>
        <end position="613"/>
    </location>
</feature>
<evidence type="ECO:0000256" key="2">
    <source>
        <dbReference type="ARBA" id="ARBA00023134"/>
    </source>
</evidence>
<dbReference type="GO" id="GO:0003924">
    <property type="term" value="F:GTPase activity"/>
    <property type="evidence" value="ECO:0007669"/>
    <property type="project" value="InterPro"/>
</dbReference>
<dbReference type="Proteomes" id="UP001465755">
    <property type="component" value="Unassembled WGS sequence"/>
</dbReference>
<accession>A0AAW1PR26</accession>
<feature type="compositionally biased region" description="Low complexity" evidence="3">
    <location>
        <begin position="586"/>
        <end position="597"/>
    </location>
</feature>
<dbReference type="Gene3D" id="3.40.50.1440">
    <property type="entry name" value="Tubulin/FtsZ, GTPase domain"/>
    <property type="match status" value="1"/>
</dbReference>
<dbReference type="SUPFAM" id="SSF52490">
    <property type="entry name" value="Tubulin nucleotide-binding domain-like"/>
    <property type="match status" value="1"/>
</dbReference>
<dbReference type="PANTHER" id="PTHR30314">
    <property type="entry name" value="CELL DIVISION PROTEIN FTSZ-RELATED"/>
    <property type="match status" value="1"/>
</dbReference>